<dbReference type="OrthoDB" id="2118365at2759"/>
<keyword evidence="3" id="KW-1185">Reference proteome</keyword>
<accession>A0A1Y2F4M1</accession>
<keyword evidence="1" id="KW-1133">Transmembrane helix</keyword>
<dbReference type="AlphaFoldDB" id="A0A1Y2F4M1"/>
<dbReference type="InterPro" id="IPR050583">
    <property type="entry name" value="Mycobacterial_A85_antigen"/>
</dbReference>
<gene>
    <name evidence="2" type="ORF">LY90DRAFT_664975</name>
</gene>
<protein>
    <recommendedName>
        <fullName evidence="4">Alpha/beta-hydrolase</fullName>
    </recommendedName>
</protein>
<evidence type="ECO:0000256" key="1">
    <source>
        <dbReference type="SAM" id="Phobius"/>
    </source>
</evidence>
<keyword evidence="1" id="KW-0812">Transmembrane</keyword>
<sequence length="227" mass="26237">MVKVINIKGRKITIYYNEKNINKDKKLPIVIYNSYNNDAKGVWEECLKLKCPEFILVVIEVTNWNNDMTPWPSDPVFSKAEGYGGKADDYITIIEEDILPQIETLFQPEYYVLAGYSLAGLFSIYAMFKTKKFSKFLSGSGSFWYPNFMDFTSQNKPTAQPKKIYLSLGNKEKKTGNKVLKTIETETLKMKDYLEKLNINTNFEFNNGGHFNDVNQRIANGILWLLK</sequence>
<proteinExistence type="predicted"/>
<comment type="caution">
    <text evidence="2">The sequence shown here is derived from an EMBL/GenBank/DDBJ whole genome shotgun (WGS) entry which is preliminary data.</text>
</comment>
<dbReference type="Proteomes" id="UP000193920">
    <property type="component" value="Unassembled WGS sequence"/>
</dbReference>
<dbReference type="PANTHER" id="PTHR48098">
    <property type="entry name" value="ENTEROCHELIN ESTERASE-RELATED"/>
    <property type="match status" value="1"/>
</dbReference>
<name>A0A1Y2F4M1_9FUNG</name>
<keyword evidence="1" id="KW-0472">Membrane</keyword>
<dbReference type="InterPro" id="IPR000801">
    <property type="entry name" value="Esterase-like"/>
</dbReference>
<evidence type="ECO:0000313" key="3">
    <source>
        <dbReference type="Proteomes" id="UP000193920"/>
    </source>
</evidence>
<dbReference type="InterPro" id="IPR029058">
    <property type="entry name" value="AB_hydrolase_fold"/>
</dbReference>
<dbReference type="PANTHER" id="PTHR48098:SF6">
    <property type="entry name" value="FERRI-BACILLIBACTIN ESTERASE BESA"/>
    <property type="match status" value="1"/>
</dbReference>
<dbReference type="SUPFAM" id="SSF53474">
    <property type="entry name" value="alpha/beta-Hydrolases"/>
    <property type="match status" value="1"/>
</dbReference>
<evidence type="ECO:0008006" key="4">
    <source>
        <dbReference type="Google" id="ProtNLM"/>
    </source>
</evidence>
<evidence type="ECO:0000313" key="2">
    <source>
        <dbReference type="EMBL" id="ORY78811.1"/>
    </source>
</evidence>
<dbReference type="EMBL" id="MCOG01000016">
    <property type="protein sequence ID" value="ORY78811.1"/>
    <property type="molecule type" value="Genomic_DNA"/>
</dbReference>
<reference evidence="2 3" key="1">
    <citation type="submission" date="2016-08" db="EMBL/GenBank/DDBJ databases">
        <title>A Parts List for Fungal Cellulosomes Revealed by Comparative Genomics.</title>
        <authorList>
            <consortium name="DOE Joint Genome Institute"/>
            <person name="Haitjema C.H."/>
            <person name="Gilmore S.P."/>
            <person name="Henske J.K."/>
            <person name="Solomon K.V."/>
            <person name="De Groot R."/>
            <person name="Kuo A."/>
            <person name="Mondo S.J."/>
            <person name="Salamov A.A."/>
            <person name="Labutti K."/>
            <person name="Zhao Z."/>
            <person name="Chiniquy J."/>
            <person name="Barry K."/>
            <person name="Brewer H.M."/>
            <person name="Purvine S.O."/>
            <person name="Wright A.T."/>
            <person name="Boxma B."/>
            <person name="Van Alen T."/>
            <person name="Hackstein J.H."/>
            <person name="Baker S.E."/>
            <person name="Grigoriev I.V."/>
            <person name="O'Malley M.A."/>
        </authorList>
    </citation>
    <scope>NUCLEOTIDE SEQUENCE [LARGE SCALE GENOMIC DNA]</scope>
    <source>
        <strain evidence="2 3">G1</strain>
    </source>
</reference>
<feature type="transmembrane region" description="Helical" evidence="1">
    <location>
        <begin position="110"/>
        <end position="128"/>
    </location>
</feature>
<dbReference type="Gene3D" id="3.40.50.1820">
    <property type="entry name" value="alpha/beta hydrolase"/>
    <property type="match status" value="1"/>
</dbReference>
<dbReference type="Pfam" id="PF00756">
    <property type="entry name" value="Esterase"/>
    <property type="match status" value="1"/>
</dbReference>
<organism evidence="2 3">
    <name type="scientific">Neocallimastix californiae</name>
    <dbReference type="NCBI Taxonomy" id="1754190"/>
    <lineage>
        <taxon>Eukaryota</taxon>
        <taxon>Fungi</taxon>
        <taxon>Fungi incertae sedis</taxon>
        <taxon>Chytridiomycota</taxon>
        <taxon>Chytridiomycota incertae sedis</taxon>
        <taxon>Neocallimastigomycetes</taxon>
        <taxon>Neocallimastigales</taxon>
        <taxon>Neocallimastigaceae</taxon>
        <taxon>Neocallimastix</taxon>
    </lineage>
</organism>